<evidence type="ECO:0000313" key="1">
    <source>
        <dbReference type="EMBL" id="QST75892.1"/>
    </source>
</evidence>
<dbReference type="Proteomes" id="UP001219219">
    <property type="component" value="Chromosome"/>
</dbReference>
<dbReference type="RefSeq" id="WP_025237918.1">
    <property type="nucleotide sequence ID" value="NZ_BBVE01000038.1"/>
</dbReference>
<name>A0A7U8WK07_ESCAL</name>
<proteinExistence type="predicted"/>
<accession>A0A7U8WK07</accession>
<organism evidence="2 4">
    <name type="scientific">Escherichia albertii</name>
    <dbReference type="NCBI Taxonomy" id="208962"/>
    <lineage>
        <taxon>Bacteria</taxon>
        <taxon>Pseudomonadati</taxon>
        <taxon>Pseudomonadota</taxon>
        <taxon>Gammaproteobacteria</taxon>
        <taxon>Enterobacterales</taxon>
        <taxon>Enterobacteriaceae</taxon>
        <taxon>Escherichia</taxon>
    </lineage>
</organism>
<dbReference type="AlphaFoldDB" id="A0A7U8WK07"/>
<reference evidence="1 3" key="1">
    <citation type="submission" date="2021-03" db="EMBL/GenBank/DDBJ databases">
        <title>Comparative genomics of Chinese and international isolates of Escherichia albertii: population structure and evolution of virulence and antimicrobial resistance.</title>
        <authorList>
            <person name="Wang H."/>
            <person name="Xiong Y."/>
            <person name="Luo L."/>
        </authorList>
    </citation>
    <scope>NUCLEOTIDE SEQUENCE [LARGE SCALE GENOMIC DNA]</scope>
    <source>
        <strain evidence="1 3">Sample 165</strain>
    </source>
</reference>
<dbReference type="EMBL" id="CP070296">
    <property type="protein sequence ID" value="QST75892.1"/>
    <property type="molecule type" value="Genomic_DNA"/>
</dbReference>
<protein>
    <submittedName>
        <fullName evidence="2">Uncharacterized protein</fullName>
    </submittedName>
</protein>
<dbReference type="EMBL" id="CP117562">
    <property type="protein sequence ID" value="WDB30166.1"/>
    <property type="molecule type" value="Genomic_DNA"/>
</dbReference>
<evidence type="ECO:0000313" key="4">
    <source>
        <dbReference type="Proteomes" id="UP001219219"/>
    </source>
</evidence>
<reference evidence="2" key="2">
    <citation type="submission" date="2023-02" db="EMBL/GenBank/DDBJ databases">
        <title>Escherichia albertii as a potential enteropathogen in the light of epidemiological and genomic studies.</title>
        <authorList>
            <person name="Leszczynska K."/>
            <person name="Swiecicka I."/>
            <person name="Daniluk T."/>
            <person name="Lebensztejn D."/>
            <person name="Chmielewska S."/>
            <person name="Leszczynska D."/>
            <person name="Gawor J."/>
            <person name="Kliber M."/>
        </authorList>
    </citation>
    <scope>NUCLEOTIDE SEQUENCE</scope>
    <source>
        <strain evidence="2">BIA_7</strain>
    </source>
</reference>
<evidence type="ECO:0000313" key="2">
    <source>
        <dbReference type="EMBL" id="WDB30166.1"/>
    </source>
</evidence>
<gene>
    <name evidence="1" type="ORF">JRC44_21900</name>
    <name evidence="2" type="ORF">PS049_04265</name>
</gene>
<dbReference type="Proteomes" id="UP000663211">
    <property type="component" value="Chromosome"/>
</dbReference>
<evidence type="ECO:0000313" key="3">
    <source>
        <dbReference type="Proteomes" id="UP000663211"/>
    </source>
</evidence>
<sequence>MSEFLQSAASWKMRTCVLIFVSIIVEYLLYYNQISFIAQQAMASDFALRNFLERQGETRKKLFALDNIPADGTTIKKHNAFNNLAFFIFRSGSE</sequence>